<reference evidence="10 11" key="1">
    <citation type="journal article" date="2023" name="Hortic Res">
        <title>Pangenome of water caltrop reveals structural variations and asymmetric subgenome divergence after allopolyploidization.</title>
        <authorList>
            <person name="Zhang X."/>
            <person name="Chen Y."/>
            <person name="Wang L."/>
            <person name="Yuan Y."/>
            <person name="Fang M."/>
            <person name="Shi L."/>
            <person name="Lu R."/>
            <person name="Comes H.P."/>
            <person name="Ma Y."/>
            <person name="Chen Y."/>
            <person name="Huang G."/>
            <person name="Zhou Y."/>
            <person name="Zheng Z."/>
            <person name="Qiu Y."/>
        </authorList>
    </citation>
    <scope>NUCLEOTIDE SEQUENCE [LARGE SCALE GENOMIC DNA]</scope>
    <source>
        <strain evidence="10">F231</strain>
    </source>
</reference>
<keyword evidence="11" id="KW-1185">Reference proteome</keyword>
<dbReference type="GO" id="GO:0030245">
    <property type="term" value="P:cellulose catabolic process"/>
    <property type="evidence" value="ECO:0007669"/>
    <property type="project" value="UniProtKB-KW"/>
</dbReference>
<dbReference type="EC" id="3.2.1.4" evidence="3"/>
<dbReference type="SUPFAM" id="SSF48208">
    <property type="entry name" value="Six-hairpin glycosidases"/>
    <property type="match status" value="1"/>
</dbReference>
<dbReference type="EMBL" id="JAXQNO010000018">
    <property type="protein sequence ID" value="KAK4777111.1"/>
    <property type="molecule type" value="Genomic_DNA"/>
</dbReference>
<proteinExistence type="inferred from homology"/>
<dbReference type="Gene3D" id="1.50.10.10">
    <property type="match status" value="1"/>
</dbReference>
<dbReference type="InterPro" id="IPR008928">
    <property type="entry name" value="6-hairpin_glycosidase_sf"/>
</dbReference>
<evidence type="ECO:0000256" key="3">
    <source>
        <dbReference type="ARBA" id="ARBA00012601"/>
    </source>
</evidence>
<evidence type="ECO:0000256" key="8">
    <source>
        <dbReference type="ARBA" id="ARBA00023326"/>
    </source>
</evidence>
<evidence type="ECO:0000313" key="10">
    <source>
        <dbReference type="EMBL" id="KAK4777111.1"/>
    </source>
</evidence>
<dbReference type="InterPro" id="IPR012341">
    <property type="entry name" value="6hp_glycosidase-like_sf"/>
</dbReference>
<protein>
    <recommendedName>
        <fullName evidence="3">cellulase</fullName>
        <ecNumber evidence="3">3.2.1.4</ecNumber>
    </recommendedName>
</protein>
<dbReference type="InterPro" id="IPR001701">
    <property type="entry name" value="Glyco_hydro_9"/>
</dbReference>
<feature type="domain" description="Glycoside hydrolase family 9" evidence="9">
    <location>
        <begin position="47"/>
        <end position="100"/>
    </location>
</feature>
<accession>A0AAN7L9L5</accession>
<dbReference type="Pfam" id="PF00759">
    <property type="entry name" value="Glyco_hydro_9"/>
    <property type="match status" value="1"/>
</dbReference>
<organism evidence="10 11">
    <name type="scientific">Trapa natans</name>
    <name type="common">Water chestnut</name>
    <dbReference type="NCBI Taxonomy" id="22666"/>
    <lineage>
        <taxon>Eukaryota</taxon>
        <taxon>Viridiplantae</taxon>
        <taxon>Streptophyta</taxon>
        <taxon>Embryophyta</taxon>
        <taxon>Tracheophyta</taxon>
        <taxon>Spermatophyta</taxon>
        <taxon>Magnoliopsida</taxon>
        <taxon>eudicotyledons</taxon>
        <taxon>Gunneridae</taxon>
        <taxon>Pentapetalae</taxon>
        <taxon>rosids</taxon>
        <taxon>malvids</taxon>
        <taxon>Myrtales</taxon>
        <taxon>Lythraceae</taxon>
        <taxon>Trapa</taxon>
    </lineage>
</organism>
<evidence type="ECO:0000313" key="11">
    <source>
        <dbReference type="Proteomes" id="UP001346149"/>
    </source>
</evidence>
<dbReference type="Proteomes" id="UP001346149">
    <property type="component" value="Unassembled WGS sequence"/>
</dbReference>
<keyword evidence="8" id="KW-0624">Polysaccharide degradation</keyword>
<evidence type="ECO:0000256" key="5">
    <source>
        <dbReference type="ARBA" id="ARBA00023001"/>
    </source>
</evidence>
<evidence type="ECO:0000256" key="2">
    <source>
        <dbReference type="ARBA" id="ARBA00007072"/>
    </source>
</evidence>
<evidence type="ECO:0000256" key="6">
    <source>
        <dbReference type="ARBA" id="ARBA00023277"/>
    </source>
</evidence>
<keyword evidence="6" id="KW-0119">Carbohydrate metabolism</keyword>
<dbReference type="AlphaFoldDB" id="A0AAN7L9L5"/>
<keyword evidence="5" id="KW-0136">Cellulose degradation</keyword>
<keyword evidence="4" id="KW-0378">Hydrolase</keyword>
<evidence type="ECO:0000259" key="9">
    <source>
        <dbReference type="Pfam" id="PF00759"/>
    </source>
</evidence>
<evidence type="ECO:0000256" key="7">
    <source>
        <dbReference type="ARBA" id="ARBA00023295"/>
    </source>
</evidence>
<dbReference type="GO" id="GO:0008810">
    <property type="term" value="F:cellulase activity"/>
    <property type="evidence" value="ECO:0007669"/>
    <property type="project" value="UniProtKB-EC"/>
</dbReference>
<comment type="caution">
    <text evidence="10">The sequence shown here is derived from an EMBL/GenBank/DDBJ whole genome shotgun (WGS) entry which is preliminary data.</text>
</comment>
<name>A0AAN7L9L5_TRANT</name>
<comment type="catalytic activity">
    <reaction evidence="1">
        <text>Endohydrolysis of (1-&gt;4)-beta-D-glucosidic linkages in cellulose, lichenin and cereal beta-D-glucans.</text>
        <dbReference type="EC" id="3.2.1.4"/>
    </reaction>
</comment>
<dbReference type="PANTHER" id="PTHR22298">
    <property type="entry name" value="ENDO-1,4-BETA-GLUCANASE"/>
    <property type="match status" value="1"/>
</dbReference>
<sequence length="100" mass="11090">MEGGQQHYLLTATVAIIAGFRLQRIPHEEPTLPRVSALGASDAQPAGHMALRLRPHLQTRTSGENVDLVGGYYDIGDNVKFDLPMSFTITKLLWGIVEYR</sequence>
<keyword evidence="7" id="KW-0326">Glycosidase</keyword>
<gene>
    <name evidence="10" type="ORF">SAY86_005799</name>
</gene>
<evidence type="ECO:0000256" key="1">
    <source>
        <dbReference type="ARBA" id="ARBA00000966"/>
    </source>
</evidence>
<comment type="similarity">
    <text evidence="2">Belongs to the glycosyl hydrolase 9 (cellulase E) family.</text>
</comment>
<evidence type="ECO:0000256" key="4">
    <source>
        <dbReference type="ARBA" id="ARBA00022801"/>
    </source>
</evidence>